<sequence>MPTLAVIADIHGCAPALEQCLQQLERYQPDYYLLLGDLLNHGPRNPVPEGYAPARVAEMLNARRHSIIAVRGNCDSEVDQMLLAFPCLSPCNYLLLGTTKICMTHGHLYQQEQLALQEGDTLLTGHTHIPMLRSEQGVTLLNPGSITFPRQGYMPSYGLWHQAHWQVMGLQDGLPLLTLS</sequence>
<feature type="domain" description="Calcineurin-like phosphoesterase" evidence="3">
    <location>
        <begin position="4"/>
        <end position="160"/>
    </location>
</feature>
<proteinExistence type="inferred from homology"/>
<protein>
    <recommendedName>
        <fullName evidence="2">Phosphoesterase</fullName>
        <ecNumber evidence="2">3.1.4.-</ecNumber>
    </recommendedName>
</protein>
<evidence type="ECO:0000256" key="1">
    <source>
        <dbReference type="ARBA" id="ARBA00008950"/>
    </source>
</evidence>
<comment type="similarity">
    <text evidence="1 2">Belongs to the metallophosphoesterase superfamily. YfcE family.</text>
</comment>
<comment type="caution">
    <text evidence="4">The sequence shown here is derived from an EMBL/GenBank/DDBJ whole genome shotgun (WGS) entry which is preliminary data.</text>
</comment>
<dbReference type="Pfam" id="PF12850">
    <property type="entry name" value="Metallophos_2"/>
    <property type="match status" value="1"/>
</dbReference>
<dbReference type="InterPro" id="IPR024654">
    <property type="entry name" value="Calcineurin-like_PHP_lpxH"/>
</dbReference>
<dbReference type="InterPro" id="IPR000979">
    <property type="entry name" value="Phosphodiesterase_MJ0936/Vps29"/>
</dbReference>
<dbReference type="NCBIfam" id="NF006988">
    <property type="entry name" value="PRK09453.1"/>
    <property type="match status" value="1"/>
</dbReference>
<dbReference type="GO" id="GO:0016787">
    <property type="term" value="F:hydrolase activity"/>
    <property type="evidence" value="ECO:0007669"/>
    <property type="project" value="UniProtKB-KW"/>
</dbReference>
<keyword evidence="4" id="KW-0378">Hydrolase</keyword>
<dbReference type="NCBIfam" id="TIGR00040">
    <property type="entry name" value="yfcE"/>
    <property type="match status" value="1"/>
</dbReference>
<dbReference type="EMBL" id="JBHSAF010000014">
    <property type="protein sequence ID" value="MFC3914465.1"/>
    <property type="molecule type" value="Genomic_DNA"/>
</dbReference>
<name>A0ABV8CR03_9GAMM</name>
<comment type="cofactor">
    <cofactor evidence="2">
        <name>a divalent metal cation</name>
        <dbReference type="ChEBI" id="CHEBI:60240"/>
    </cofactor>
</comment>
<keyword evidence="5" id="KW-1185">Reference proteome</keyword>
<accession>A0ABV8CR03</accession>
<reference evidence="5" key="1">
    <citation type="journal article" date="2019" name="Int. J. Syst. Evol. Microbiol.">
        <title>The Global Catalogue of Microorganisms (GCM) 10K type strain sequencing project: providing services to taxonomists for standard genome sequencing and annotation.</title>
        <authorList>
            <consortium name="The Broad Institute Genomics Platform"/>
            <consortium name="The Broad Institute Genome Sequencing Center for Infectious Disease"/>
            <person name="Wu L."/>
            <person name="Ma J."/>
        </authorList>
    </citation>
    <scope>NUCLEOTIDE SEQUENCE [LARGE SCALE GENOMIC DNA]</scope>
    <source>
        <strain evidence="5">CCUG 54939</strain>
    </source>
</reference>
<dbReference type="PANTHER" id="PTHR11124">
    <property type="entry name" value="VACUOLAR SORTING PROTEIN VPS29"/>
    <property type="match status" value="1"/>
</dbReference>
<dbReference type="Proteomes" id="UP001595692">
    <property type="component" value="Unassembled WGS sequence"/>
</dbReference>
<evidence type="ECO:0000313" key="4">
    <source>
        <dbReference type="EMBL" id="MFC3914465.1"/>
    </source>
</evidence>
<evidence type="ECO:0000313" key="5">
    <source>
        <dbReference type="Proteomes" id="UP001595692"/>
    </source>
</evidence>
<dbReference type="RefSeq" id="WP_377153362.1">
    <property type="nucleotide sequence ID" value="NZ_JBHSAF010000014.1"/>
</dbReference>
<dbReference type="Gene3D" id="3.60.21.10">
    <property type="match status" value="1"/>
</dbReference>
<gene>
    <name evidence="4" type="primary">yfcE</name>
    <name evidence="4" type="ORF">ACFOSS_13445</name>
</gene>
<dbReference type="SUPFAM" id="SSF56300">
    <property type="entry name" value="Metallo-dependent phosphatases"/>
    <property type="match status" value="1"/>
</dbReference>
<dbReference type="EC" id="3.1.4.-" evidence="2"/>
<evidence type="ECO:0000259" key="3">
    <source>
        <dbReference type="Pfam" id="PF12850"/>
    </source>
</evidence>
<organism evidence="4 5">
    <name type="scientific">Pseudaeromonas sharmana</name>
    <dbReference type="NCBI Taxonomy" id="328412"/>
    <lineage>
        <taxon>Bacteria</taxon>
        <taxon>Pseudomonadati</taxon>
        <taxon>Pseudomonadota</taxon>
        <taxon>Gammaproteobacteria</taxon>
        <taxon>Aeromonadales</taxon>
        <taxon>Aeromonadaceae</taxon>
        <taxon>Pseudaeromonas</taxon>
    </lineage>
</organism>
<keyword evidence="2" id="KW-0479">Metal-binding</keyword>
<dbReference type="InterPro" id="IPR029052">
    <property type="entry name" value="Metallo-depent_PP-like"/>
</dbReference>
<evidence type="ECO:0000256" key="2">
    <source>
        <dbReference type="RuleBase" id="RU362039"/>
    </source>
</evidence>